<feature type="transmembrane region" description="Helical" evidence="7">
    <location>
        <begin position="495"/>
        <end position="513"/>
    </location>
</feature>
<dbReference type="Proteomes" id="UP000001055">
    <property type="component" value="Unassembled WGS sequence"/>
</dbReference>
<reference evidence="10" key="1">
    <citation type="journal article" date="2007" name="Plant Cell">
        <title>Dothideomycete-plant interactions illuminated by genome sequencing and EST analysis of the wheat pathogen Stagonospora nodorum.</title>
        <authorList>
            <person name="Hane J.K."/>
            <person name="Lowe R.G."/>
            <person name="Solomon P.S."/>
            <person name="Tan K.C."/>
            <person name="Schoch C.L."/>
            <person name="Spatafora J.W."/>
            <person name="Crous P.W."/>
            <person name="Kodira C."/>
            <person name="Birren B.W."/>
            <person name="Galagan J.E."/>
            <person name="Torriani S.F."/>
            <person name="McDonald B.A."/>
            <person name="Oliver R.P."/>
        </authorList>
    </citation>
    <scope>NUCLEOTIDE SEQUENCE [LARGE SCALE GENOMIC DNA]</scope>
    <source>
        <strain evidence="10">SN15 / ATCC MYA-4574 / FGSC 10173</strain>
    </source>
</reference>
<feature type="transmembrane region" description="Helical" evidence="7">
    <location>
        <begin position="820"/>
        <end position="842"/>
    </location>
</feature>
<feature type="transmembrane region" description="Helical" evidence="7">
    <location>
        <begin position="746"/>
        <end position="766"/>
    </location>
</feature>
<dbReference type="GO" id="GO:0055085">
    <property type="term" value="P:transmembrane transport"/>
    <property type="evidence" value="ECO:0000318"/>
    <property type="project" value="GO_Central"/>
</dbReference>
<evidence type="ECO:0000256" key="7">
    <source>
        <dbReference type="SAM" id="Phobius"/>
    </source>
</evidence>
<dbReference type="GO" id="GO:0003677">
    <property type="term" value="F:DNA binding"/>
    <property type="evidence" value="ECO:0007669"/>
    <property type="project" value="InterPro"/>
</dbReference>
<keyword evidence="6" id="KW-0539">Nucleus</keyword>
<dbReference type="Pfam" id="PF04082">
    <property type="entry name" value="Fungal_trans"/>
    <property type="match status" value="1"/>
</dbReference>
<dbReference type="EMBL" id="CH445325">
    <property type="protein sequence ID" value="EAT92444.2"/>
    <property type="molecule type" value="Genomic_DNA"/>
</dbReference>
<dbReference type="InterPro" id="IPR011701">
    <property type="entry name" value="MFS"/>
</dbReference>
<keyword evidence="2" id="KW-0479">Metal-binding</keyword>
<evidence type="ECO:0000256" key="1">
    <source>
        <dbReference type="ARBA" id="ARBA00004141"/>
    </source>
</evidence>
<dbReference type="eggNOG" id="KOG0255">
    <property type="taxonomic scope" value="Eukaryota"/>
</dbReference>
<dbReference type="VEuPathDB" id="FungiDB:JI435_009490"/>
<name>Q0V4W5_PHANO</name>
<feature type="transmembrane region" description="Helical" evidence="7">
    <location>
        <begin position="613"/>
        <end position="632"/>
    </location>
</feature>
<dbReference type="InParanoid" id="Q0V4W5"/>
<proteinExistence type="predicted"/>
<keyword evidence="7" id="KW-0472">Membrane</keyword>
<feature type="transmembrane region" description="Helical" evidence="7">
    <location>
        <begin position="584"/>
        <end position="607"/>
    </location>
</feature>
<feature type="transmembrane region" description="Helical" evidence="7">
    <location>
        <begin position="525"/>
        <end position="542"/>
    </location>
</feature>
<dbReference type="GO" id="GO:0008270">
    <property type="term" value="F:zinc ion binding"/>
    <property type="evidence" value="ECO:0007669"/>
    <property type="project" value="InterPro"/>
</dbReference>
<dbReference type="HOGENOM" id="CLU_311680_0_0_1"/>
<dbReference type="VEuPathDB" id="FungiDB:JI435_078670"/>
<sequence length="923" mass="101928">MALVLGTCSPENVKRIASAFPSIELLDTLIQFFLTSPSLDAQSWFHLPTFSPSKINPEVLAAIVAAGAVSTPDVPLRKLGFALHEASRIGQAKAFEADNSAIRDLQHLQNLLLELQIGMWSGISRKMEIAESFLQPLMTMLRRGSRFRRSTWRQITPPTDDSSTSLENQWQEWVDQESYLRLAYRAFELDRQSSMALLKPPLISYSEMQLPLTSPNILWQAKSASAWRQAYLSMPHEATNRPSALEVFLDLEQLARYDSASTTYLHMIWGMVWEYRQMSTLAAKSHAKASNNLILSSRYQELVKQLEDFRVSSPPLSPGNEITFELMLLHLNAPLDEVQLFAGLEGQEEARAAYPALRDWIKSVPARQALWHAGQILRAAENLPRPLLRNFNAIAVYHAGLILWGYGFLKRSVSTEHLEWTASQTSVDEIRLVPQPSADPADPLNLPLWRKLAMLAVMSIHPFIVNFASSSIGSALPIYASTPIFGLPPKPFSELTYLIAVNLIMLGASNLWWVPLANTFGRRPVTLVSLLLLIFSSMWAGLAKTFSSLLAARLFMGIGGGPADAVSPDVVGEIFFVHQRGRAMAIYTVFLSLGSLFGGTCGSYIVAAGGIPWVHWVNVILSAVTFVLCFFLQAETLYIRPQTTVQLASDSNKADVETKESVIVADSSVPTTSYPPYTYMRSLRLVTYHPGIVQKFIAPYKTMRLPGVWLVSLWYAGLVGLIVTLSTIGTQLVAVPPYLWGKNVGLINVGGLIGALLGGVYTYLSADWMTKRLAKKDTRGLSEPESRLVTALPSLFIATGGSFIFGFVAQNPSPKGWVGLQIGLAMVSFGLMQAPSVGFNYLIESYNSIAGDCFVAVTCVRAIISFAWTFFVGTWVHDAGAAEPFGIFGLLMGVFGLLTIPMLIWGKRLRIWTAKWVPDRSAM</sequence>
<evidence type="ECO:0000313" key="10">
    <source>
        <dbReference type="Proteomes" id="UP000001055"/>
    </source>
</evidence>
<dbReference type="InterPro" id="IPR020846">
    <property type="entry name" value="MFS_dom"/>
</dbReference>
<comment type="subcellular location">
    <subcellularLocation>
        <location evidence="1">Membrane</location>
        <topology evidence="1">Multi-pass membrane protein</topology>
    </subcellularLocation>
</comment>
<feature type="transmembrane region" description="Helical" evidence="7">
    <location>
        <begin position="452"/>
        <end position="475"/>
    </location>
</feature>
<dbReference type="KEGG" id="pno:SNOG_00949"/>
<dbReference type="Gene3D" id="1.20.1250.20">
    <property type="entry name" value="MFS general substrate transporter like domains"/>
    <property type="match status" value="1"/>
</dbReference>
<dbReference type="GO" id="GO:0005886">
    <property type="term" value="C:plasma membrane"/>
    <property type="evidence" value="ECO:0000318"/>
    <property type="project" value="GO_Central"/>
</dbReference>
<evidence type="ECO:0000313" key="9">
    <source>
        <dbReference type="EMBL" id="EAT92444.2"/>
    </source>
</evidence>
<evidence type="ECO:0000259" key="8">
    <source>
        <dbReference type="PROSITE" id="PS50850"/>
    </source>
</evidence>
<dbReference type="PROSITE" id="PS50850">
    <property type="entry name" value="MFS"/>
    <property type="match status" value="1"/>
</dbReference>
<dbReference type="AlphaFoldDB" id="Q0V4W5"/>
<dbReference type="GeneID" id="5967699"/>
<keyword evidence="3" id="KW-0862">Zinc</keyword>
<dbReference type="SUPFAM" id="SSF103473">
    <property type="entry name" value="MFS general substrate transporter"/>
    <property type="match status" value="1"/>
</dbReference>
<keyword evidence="7" id="KW-1133">Transmembrane helix</keyword>
<feature type="transmembrane region" description="Helical" evidence="7">
    <location>
        <begin position="391"/>
        <end position="409"/>
    </location>
</feature>
<evidence type="ECO:0000256" key="5">
    <source>
        <dbReference type="ARBA" id="ARBA00023163"/>
    </source>
</evidence>
<gene>
    <name evidence="9" type="ORF">SNOG_00949</name>
</gene>
<evidence type="ECO:0000256" key="6">
    <source>
        <dbReference type="ARBA" id="ARBA00023242"/>
    </source>
</evidence>
<evidence type="ECO:0000256" key="4">
    <source>
        <dbReference type="ARBA" id="ARBA00023015"/>
    </source>
</evidence>
<keyword evidence="5" id="KW-0804">Transcription</keyword>
<feature type="transmembrane region" description="Helical" evidence="7">
    <location>
        <begin position="854"/>
        <end position="873"/>
    </location>
</feature>
<dbReference type="PANTHER" id="PTHR47660:SF2">
    <property type="entry name" value="TRANSCRIPTION FACTOR WITH C2H2 AND ZN(2)-CYS(6) DNA BINDING DOMAIN (EUROFUNG)"/>
    <property type="match status" value="1"/>
</dbReference>
<dbReference type="InterPro" id="IPR007219">
    <property type="entry name" value="XnlR_reg_dom"/>
</dbReference>
<accession>Q0V4W5</accession>
<dbReference type="GO" id="GO:0006351">
    <property type="term" value="P:DNA-templated transcription"/>
    <property type="evidence" value="ECO:0007669"/>
    <property type="project" value="InterPro"/>
</dbReference>
<evidence type="ECO:0000256" key="3">
    <source>
        <dbReference type="ARBA" id="ARBA00022833"/>
    </source>
</evidence>
<organism evidence="9 10">
    <name type="scientific">Phaeosphaeria nodorum (strain SN15 / ATCC MYA-4574 / FGSC 10173)</name>
    <name type="common">Glume blotch fungus</name>
    <name type="synonym">Parastagonospora nodorum</name>
    <dbReference type="NCBI Taxonomy" id="321614"/>
    <lineage>
        <taxon>Eukaryota</taxon>
        <taxon>Fungi</taxon>
        <taxon>Dikarya</taxon>
        <taxon>Ascomycota</taxon>
        <taxon>Pezizomycotina</taxon>
        <taxon>Dothideomycetes</taxon>
        <taxon>Pleosporomycetidae</taxon>
        <taxon>Pleosporales</taxon>
        <taxon>Pleosporineae</taxon>
        <taxon>Phaeosphaeriaceae</taxon>
        <taxon>Parastagonospora</taxon>
    </lineage>
</organism>
<protein>
    <recommendedName>
        <fullName evidence="8">Major facilitator superfamily (MFS) profile domain-containing protein</fullName>
    </recommendedName>
</protein>
<feature type="transmembrane region" description="Helical" evidence="7">
    <location>
        <begin position="554"/>
        <end position="577"/>
    </location>
</feature>
<dbReference type="RefSeq" id="XP_001791614.1">
    <property type="nucleotide sequence ID" value="XM_001791562.1"/>
</dbReference>
<keyword evidence="7" id="KW-0812">Transmembrane</keyword>
<dbReference type="InterPro" id="IPR036259">
    <property type="entry name" value="MFS_trans_sf"/>
</dbReference>
<evidence type="ECO:0000256" key="2">
    <source>
        <dbReference type="ARBA" id="ARBA00022723"/>
    </source>
</evidence>
<feature type="transmembrane region" description="Helical" evidence="7">
    <location>
        <begin position="708"/>
        <end position="734"/>
    </location>
</feature>
<keyword evidence="4" id="KW-0805">Transcription regulation</keyword>
<dbReference type="CDD" id="cd12148">
    <property type="entry name" value="fungal_TF_MHR"/>
    <property type="match status" value="1"/>
</dbReference>
<dbReference type="PANTHER" id="PTHR47660">
    <property type="entry name" value="TRANSCRIPTION FACTOR WITH C2H2 AND ZN(2)-CYS(6) DNA BINDING DOMAIN (EUROFUNG)-RELATED-RELATED"/>
    <property type="match status" value="1"/>
</dbReference>
<feature type="transmembrane region" description="Helical" evidence="7">
    <location>
        <begin position="885"/>
        <end position="905"/>
    </location>
</feature>
<feature type="transmembrane region" description="Helical" evidence="7">
    <location>
        <begin position="787"/>
        <end position="808"/>
    </location>
</feature>
<dbReference type="GO" id="GO:0022857">
    <property type="term" value="F:transmembrane transporter activity"/>
    <property type="evidence" value="ECO:0000318"/>
    <property type="project" value="GO_Central"/>
</dbReference>
<feature type="domain" description="Major facilitator superfamily (MFS) profile" evidence="8">
    <location>
        <begin position="454"/>
        <end position="910"/>
    </location>
</feature>
<dbReference type="Pfam" id="PF07690">
    <property type="entry name" value="MFS_1"/>
    <property type="match status" value="1"/>
</dbReference>